<dbReference type="Pfam" id="PF00535">
    <property type="entry name" value="Glycos_transf_2"/>
    <property type="match status" value="1"/>
</dbReference>
<dbReference type="Gene3D" id="3.90.550.10">
    <property type="entry name" value="Spore Coat Polysaccharide Biosynthesis Protein SpsA, Chain A"/>
    <property type="match status" value="1"/>
</dbReference>
<evidence type="ECO:0000259" key="2">
    <source>
        <dbReference type="Pfam" id="PF00535"/>
    </source>
</evidence>
<feature type="domain" description="Glycosyltransferase 2-like" evidence="2">
    <location>
        <begin position="10"/>
        <end position="92"/>
    </location>
</feature>
<name>A0A848P172_9RALS</name>
<dbReference type="Proteomes" id="UP000575469">
    <property type="component" value="Unassembled WGS sequence"/>
</dbReference>
<dbReference type="GO" id="GO:0016740">
    <property type="term" value="F:transferase activity"/>
    <property type="evidence" value="ECO:0007669"/>
    <property type="project" value="UniProtKB-KW"/>
</dbReference>
<evidence type="ECO:0000313" key="3">
    <source>
        <dbReference type="EMBL" id="NMV39277.1"/>
    </source>
</evidence>
<gene>
    <name evidence="3" type="ORF">HGR00_15290</name>
</gene>
<dbReference type="SUPFAM" id="SSF48452">
    <property type="entry name" value="TPR-like"/>
    <property type="match status" value="1"/>
</dbReference>
<dbReference type="SUPFAM" id="SSF53448">
    <property type="entry name" value="Nucleotide-diphospho-sugar transferases"/>
    <property type="match status" value="1"/>
</dbReference>
<protein>
    <submittedName>
        <fullName evidence="3">Glycosyltransferase</fullName>
    </submittedName>
</protein>
<dbReference type="InterPro" id="IPR011990">
    <property type="entry name" value="TPR-like_helical_dom_sf"/>
</dbReference>
<reference evidence="3 4" key="1">
    <citation type="submission" date="2020-04" db="EMBL/GenBank/DDBJ databases">
        <title>Ralstonia insidiosa genome sequencing and assembly.</title>
        <authorList>
            <person name="Martins R.C.R."/>
            <person name="Perdigao-Neto L.V."/>
            <person name="Levin A.S.S."/>
            <person name="Costa S.F."/>
        </authorList>
    </citation>
    <scope>NUCLEOTIDE SEQUENCE [LARGE SCALE GENOMIC DNA]</scope>
    <source>
        <strain evidence="3 4">5047</strain>
    </source>
</reference>
<dbReference type="PANTHER" id="PTHR43630">
    <property type="entry name" value="POLY-BETA-1,6-N-ACETYL-D-GLUCOSAMINE SYNTHASE"/>
    <property type="match status" value="1"/>
</dbReference>
<organism evidence="3 4">
    <name type="scientific">Ralstonia insidiosa</name>
    <dbReference type="NCBI Taxonomy" id="190721"/>
    <lineage>
        <taxon>Bacteria</taxon>
        <taxon>Pseudomonadati</taxon>
        <taxon>Pseudomonadota</taxon>
        <taxon>Betaproteobacteria</taxon>
        <taxon>Burkholderiales</taxon>
        <taxon>Burkholderiaceae</taxon>
        <taxon>Ralstonia</taxon>
    </lineage>
</organism>
<dbReference type="Gene3D" id="1.25.40.10">
    <property type="entry name" value="Tetratricopeptide repeat domain"/>
    <property type="match status" value="1"/>
</dbReference>
<dbReference type="AlphaFoldDB" id="A0A848P172"/>
<dbReference type="PANTHER" id="PTHR43630:SF2">
    <property type="entry name" value="GLYCOSYLTRANSFERASE"/>
    <property type="match status" value="1"/>
</dbReference>
<evidence type="ECO:0000256" key="1">
    <source>
        <dbReference type="ARBA" id="ARBA00038494"/>
    </source>
</evidence>
<dbReference type="EMBL" id="JABBZM010000013">
    <property type="protein sequence ID" value="NMV39277.1"/>
    <property type="molecule type" value="Genomic_DNA"/>
</dbReference>
<proteinExistence type="inferred from homology"/>
<accession>A0A848P172</accession>
<evidence type="ECO:0000313" key="4">
    <source>
        <dbReference type="Proteomes" id="UP000575469"/>
    </source>
</evidence>
<dbReference type="InterPro" id="IPR029044">
    <property type="entry name" value="Nucleotide-diphossugar_trans"/>
</dbReference>
<comment type="caution">
    <text evidence="3">The sequence shown here is derived from an EMBL/GenBank/DDBJ whole genome shotgun (WGS) entry which is preliminary data.</text>
</comment>
<sequence>MSTKPIIALVIIARDEAICIERCLLSAKPYVDRMIVLDTGSTDNTVLLAEACGAQVHHFRWIDDFSAARNAALDAADADLNLIMDADEWLEHGGEQLHTIVSAPAVVGLVCIKNDTGAADSASRLVSWLPRLLPRGVRYTGRIHEQPVSTLPVQRTSVIFGHDGYTDEKMRKKRGRNTRLLREELARNPNDPYVLFQLGKELELHDDDYAQAAELYTKAYEHVPPQALYRQNLALHLLYCLGKADRMPEAMAHADACLQIWPDVPDLCFALGLILIDAAAKHPAQAGEQWLPMAEQAFTRCLEIGDRPDLDGSVIGRGSFLAAHSLATVYQMQSSALASKSEHFRALSDQLRNTPHPADAAG</sequence>
<dbReference type="RefSeq" id="WP_169340546.1">
    <property type="nucleotide sequence ID" value="NZ_JABBZM010000013.1"/>
</dbReference>
<keyword evidence="3" id="KW-0808">Transferase</keyword>
<comment type="similarity">
    <text evidence="1">Belongs to the glycosyltransferase 2 family. WaaE/KdtX subfamily.</text>
</comment>
<dbReference type="InterPro" id="IPR001173">
    <property type="entry name" value="Glyco_trans_2-like"/>
</dbReference>